<accession>A0A4Q9FKB2</accession>
<dbReference type="Proteomes" id="UP000291142">
    <property type="component" value="Unassembled WGS sequence"/>
</dbReference>
<dbReference type="OrthoDB" id="661533at2"/>
<comment type="caution">
    <text evidence="1">The sequence shown here is derived from an EMBL/GenBank/DDBJ whole genome shotgun (WGS) entry which is preliminary data.</text>
</comment>
<sequence>MIDYIPEFYKNHRQFQNSIEFYEKNELGLALESLVELANETQHYFSEEFWTELAKSANIMEMDKIASYCKKQSKKTLKGLDYKLPFGWTTYKVSENNFQVHISEKLNGEWKTERRKKDGIEKLLTKDGIHFSNKGRNGYIYFVENGKLIEFEWELEVGGIRLWFEAETHWYLPTKSELNIEDKSRIKELIIDWAEQNKERIEFD</sequence>
<evidence type="ECO:0000313" key="1">
    <source>
        <dbReference type="EMBL" id="TBN06884.1"/>
    </source>
</evidence>
<organism evidence="1 2">
    <name type="scientific">Hyunsoonleella flava</name>
    <dbReference type="NCBI Taxonomy" id="2527939"/>
    <lineage>
        <taxon>Bacteria</taxon>
        <taxon>Pseudomonadati</taxon>
        <taxon>Bacteroidota</taxon>
        <taxon>Flavobacteriia</taxon>
        <taxon>Flavobacteriales</taxon>
        <taxon>Flavobacteriaceae</taxon>
    </lineage>
</organism>
<dbReference type="AlphaFoldDB" id="A0A4Q9FKB2"/>
<dbReference type="RefSeq" id="WP_130962871.1">
    <property type="nucleotide sequence ID" value="NZ_SIRT01000001.1"/>
</dbReference>
<keyword evidence="2" id="KW-1185">Reference proteome</keyword>
<name>A0A4Q9FKB2_9FLAO</name>
<proteinExistence type="predicted"/>
<protein>
    <submittedName>
        <fullName evidence="1">Uncharacterized protein</fullName>
    </submittedName>
</protein>
<reference evidence="1 2" key="1">
    <citation type="submission" date="2019-02" db="EMBL/GenBank/DDBJ databases">
        <title>Hyunsoonleella sp., isolated from marine sediment.</title>
        <authorList>
            <person name="Liu B.-T."/>
        </authorList>
    </citation>
    <scope>NUCLEOTIDE SEQUENCE [LARGE SCALE GENOMIC DNA]</scope>
    <source>
        <strain evidence="1 2">T58</strain>
    </source>
</reference>
<gene>
    <name evidence="1" type="ORF">EYD45_03100</name>
</gene>
<evidence type="ECO:0000313" key="2">
    <source>
        <dbReference type="Proteomes" id="UP000291142"/>
    </source>
</evidence>
<dbReference type="EMBL" id="SIRT01000001">
    <property type="protein sequence ID" value="TBN06884.1"/>
    <property type="molecule type" value="Genomic_DNA"/>
</dbReference>